<organism evidence="3 4">
    <name type="scientific">Clostridium tagluense</name>
    <dbReference type="NCBI Taxonomy" id="360422"/>
    <lineage>
        <taxon>Bacteria</taxon>
        <taxon>Bacillati</taxon>
        <taxon>Bacillota</taxon>
        <taxon>Clostridia</taxon>
        <taxon>Eubacteriales</taxon>
        <taxon>Clostridiaceae</taxon>
        <taxon>Clostridium</taxon>
    </lineage>
</organism>
<dbReference type="InterPro" id="IPR032250">
    <property type="entry name" value="DUF4825"/>
</dbReference>
<dbReference type="RefSeq" id="WP_125001976.1">
    <property type="nucleotide sequence ID" value="NZ_BHYK01000012.1"/>
</dbReference>
<keyword evidence="1" id="KW-0812">Transmembrane</keyword>
<evidence type="ECO:0000313" key="3">
    <source>
        <dbReference type="EMBL" id="GCD10772.1"/>
    </source>
</evidence>
<evidence type="ECO:0000313" key="4">
    <source>
        <dbReference type="Proteomes" id="UP000287872"/>
    </source>
</evidence>
<keyword evidence="1" id="KW-0472">Membrane</keyword>
<protein>
    <recommendedName>
        <fullName evidence="2">DUF4825 domain-containing protein</fullName>
    </recommendedName>
</protein>
<feature type="transmembrane region" description="Helical" evidence="1">
    <location>
        <begin position="6"/>
        <end position="26"/>
    </location>
</feature>
<name>A0A401UMM0_9CLOT</name>
<reference evidence="3 4" key="1">
    <citation type="submission" date="2018-11" db="EMBL/GenBank/DDBJ databases">
        <title>Genome sequencing and assembly of Clostridium tagluense strain A121.</title>
        <authorList>
            <person name="Murakami T."/>
            <person name="Segawa T."/>
            <person name="Shcherbakova V.A."/>
            <person name="Mori H."/>
            <person name="Yoshimura Y."/>
        </authorList>
    </citation>
    <scope>NUCLEOTIDE SEQUENCE [LARGE SCALE GENOMIC DNA]</scope>
    <source>
        <strain evidence="3 4">A121</strain>
    </source>
</reference>
<sequence length="190" mass="22474">MKKRRIIIIILLVIGMLGFTAMDFIIRPRQEKQEAKYKLEQRDAITHDFKNVLKYKNKYMGNMGNICNLNYELPLCNINRTNELNSDERLEYIINYKETVLGIGKDKIKADLIYNAVANFALIDNLKAITFKFMGSSYKITRSHVQNWYGMELNLLTDETKWKNKVQGKLSDKKYVNEFWKVNFKENINK</sequence>
<proteinExistence type="predicted"/>
<dbReference type="OrthoDB" id="2437505at2"/>
<evidence type="ECO:0000259" key="2">
    <source>
        <dbReference type="Pfam" id="PF16107"/>
    </source>
</evidence>
<dbReference type="Pfam" id="PF16107">
    <property type="entry name" value="DUF4825"/>
    <property type="match status" value="1"/>
</dbReference>
<dbReference type="AlphaFoldDB" id="A0A401UMM0"/>
<comment type="caution">
    <text evidence="3">The sequence shown here is derived from an EMBL/GenBank/DDBJ whole genome shotgun (WGS) entry which is preliminary data.</text>
</comment>
<keyword evidence="1" id="KW-1133">Transmembrane helix</keyword>
<keyword evidence="4" id="KW-1185">Reference proteome</keyword>
<dbReference type="Proteomes" id="UP000287872">
    <property type="component" value="Unassembled WGS sequence"/>
</dbReference>
<dbReference type="EMBL" id="BHYK01000012">
    <property type="protein sequence ID" value="GCD10772.1"/>
    <property type="molecule type" value="Genomic_DNA"/>
</dbReference>
<gene>
    <name evidence="3" type="ORF">Ctaglu_23950</name>
</gene>
<evidence type="ECO:0000256" key="1">
    <source>
        <dbReference type="SAM" id="Phobius"/>
    </source>
</evidence>
<feature type="domain" description="DUF4825" evidence="2">
    <location>
        <begin position="53"/>
        <end position="140"/>
    </location>
</feature>
<accession>A0A401UMM0</accession>